<name>A0A0W7TNG8_9FIRM</name>
<evidence type="ECO:0000256" key="1">
    <source>
        <dbReference type="SAM" id="Phobius"/>
    </source>
</evidence>
<reference evidence="2 3" key="1">
    <citation type="submission" date="2015-10" db="EMBL/GenBank/DDBJ databases">
        <title>A novel member of the family Ruminococcaceae isolated from human faeces.</title>
        <authorList>
            <person name="Shkoporov A.N."/>
            <person name="Chaplin A.V."/>
            <person name="Motuzova O.V."/>
            <person name="Kafarskaia L.I."/>
            <person name="Efimov B.A."/>
        </authorList>
    </citation>
    <scope>NUCLEOTIDE SEQUENCE [LARGE SCALE GENOMIC DNA]</scope>
    <source>
        <strain evidence="2 3">668</strain>
    </source>
</reference>
<keyword evidence="1" id="KW-1133">Transmembrane helix</keyword>
<dbReference type="AlphaFoldDB" id="A0A0W7TNG8"/>
<feature type="transmembrane region" description="Helical" evidence="1">
    <location>
        <begin position="101"/>
        <end position="129"/>
    </location>
</feature>
<keyword evidence="1" id="KW-0812">Transmembrane</keyword>
<dbReference type="Proteomes" id="UP000053433">
    <property type="component" value="Unassembled WGS sequence"/>
</dbReference>
<protein>
    <submittedName>
        <fullName evidence="2">Uncharacterized protein</fullName>
    </submittedName>
</protein>
<comment type="caution">
    <text evidence="2">The sequence shown here is derived from an EMBL/GenBank/DDBJ whole genome shotgun (WGS) entry which is preliminary data.</text>
</comment>
<dbReference type="EMBL" id="LMUA01000023">
    <property type="protein sequence ID" value="KUE75351.1"/>
    <property type="molecule type" value="Genomic_DNA"/>
</dbReference>
<sequence length="137" mass="16058">MTSVEFLSTRSIEILKIIQTHPRIDVNTLYRDYSVSLDELESLVRCRYVERPIYDVQNGVVRYRNEFSLTLEGLSALEKLEEHLRNESEEKAYKRRQEKIAVLQVLVPAITFILGLIVEHFSGIVALAFELFRNWVQ</sequence>
<proteinExistence type="predicted"/>
<evidence type="ECO:0000313" key="3">
    <source>
        <dbReference type="Proteomes" id="UP000053433"/>
    </source>
</evidence>
<keyword evidence="1" id="KW-0472">Membrane</keyword>
<organism evidence="2 3">
    <name type="scientific">Ruthenibacterium lactatiformans</name>
    <dbReference type="NCBI Taxonomy" id="1550024"/>
    <lineage>
        <taxon>Bacteria</taxon>
        <taxon>Bacillati</taxon>
        <taxon>Bacillota</taxon>
        <taxon>Clostridia</taxon>
        <taxon>Eubacteriales</taxon>
        <taxon>Oscillospiraceae</taxon>
        <taxon>Ruthenibacterium</taxon>
    </lineage>
</organism>
<accession>A0A0W7TNG8</accession>
<gene>
    <name evidence="2" type="ORF">ASJ35_14220</name>
</gene>
<evidence type="ECO:0000313" key="2">
    <source>
        <dbReference type="EMBL" id="KUE75351.1"/>
    </source>
</evidence>